<dbReference type="Gene3D" id="3.30.565.10">
    <property type="entry name" value="Histidine kinase-like ATPase, C-terminal domain"/>
    <property type="match status" value="1"/>
</dbReference>
<dbReference type="GO" id="GO:0032300">
    <property type="term" value="C:mismatch repair complex"/>
    <property type="evidence" value="ECO:0007669"/>
    <property type="project" value="InterPro"/>
</dbReference>
<keyword evidence="2" id="KW-0227">DNA damage</keyword>
<dbReference type="InterPro" id="IPR042120">
    <property type="entry name" value="MutL_C_dimsub"/>
</dbReference>
<dbReference type="AlphaFoldDB" id="A0A875S550"/>
<evidence type="ECO:0000259" key="3">
    <source>
        <dbReference type="SMART" id="SM00853"/>
    </source>
</evidence>
<dbReference type="SUPFAM" id="SSF55874">
    <property type="entry name" value="ATPase domain of HSP90 chaperone/DNA topoisomerase II/histidine kinase"/>
    <property type="match status" value="1"/>
</dbReference>
<dbReference type="RefSeq" id="XP_038777909.1">
    <property type="nucleotide sequence ID" value="XM_038921981.1"/>
</dbReference>
<dbReference type="PROSITE" id="PS00058">
    <property type="entry name" value="DNA_MISMATCH_REPAIR_1"/>
    <property type="match status" value="1"/>
</dbReference>
<dbReference type="PANTHER" id="PTHR10073">
    <property type="entry name" value="DNA MISMATCH REPAIR PROTEIN MLH, PMS, MUTL"/>
    <property type="match status" value="1"/>
</dbReference>
<dbReference type="SMART" id="SM00853">
    <property type="entry name" value="MutL_C"/>
    <property type="match status" value="1"/>
</dbReference>
<dbReference type="Gene3D" id="3.30.1370.100">
    <property type="entry name" value="MutL, C-terminal domain, regulatory subdomain"/>
    <property type="match status" value="1"/>
</dbReference>
<dbReference type="GO" id="GO:0005524">
    <property type="term" value="F:ATP binding"/>
    <property type="evidence" value="ECO:0007669"/>
    <property type="project" value="InterPro"/>
</dbReference>
<keyword evidence="5" id="KW-1185">Reference proteome</keyword>
<dbReference type="InterPro" id="IPR014721">
    <property type="entry name" value="Ribsml_uS5_D2-typ_fold_subgr"/>
</dbReference>
<dbReference type="Gene3D" id="3.30.1540.20">
    <property type="entry name" value="MutL, C-terminal domain, dimerisation subdomain"/>
    <property type="match status" value="1"/>
</dbReference>
<reference evidence="4" key="1">
    <citation type="submission" date="2020-10" db="EMBL/GenBank/DDBJ databases">
        <authorList>
            <person name="Roach M.J.R."/>
        </authorList>
    </citation>
    <scope>NUCLEOTIDE SEQUENCE</scope>
    <source>
        <strain evidence="4">CBS 1945</strain>
    </source>
</reference>
<organism evidence="4 5">
    <name type="scientific">Eeniella nana</name>
    <name type="common">Yeast</name>
    <name type="synonym">Brettanomyces nanus</name>
    <dbReference type="NCBI Taxonomy" id="13502"/>
    <lineage>
        <taxon>Eukaryota</taxon>
        <taxon>Fungi</taxon>
        <taxon>Dikarya</taxon>
        <taxon>Ascomycota</taxon>
        <taxon>Saccharomycotina</taxon>
        <taxon>Pichiomycetes</taxon>
        <taxon>Pichiales</taxon>
        <taxon>Pichiaceae</taxon>
        <taxon>Brettanomyces</taxon>
    </lineage>
</organism>
<dbReference type="InterPro" id="IPR014790">
    <property type="entry name" value="MutL_C"/>
</dbReference>
<sequence length="628" mass="72433">MPRIRKLNARIEGILHGSVGIRSVEDVVRELLQNSIDSDASQVDVTIEIDRVNRCLNVFCKDNGYGIDYENLNTIGRRYFTSKFYGTDTDGMNSITTYGFRGEALDSIIQVSSVCRVVSKTCEDNEQWEIIFTSGARKGGVLRQKLSVIETSGTSVYVYNVFGPIAVRKYAIFNEDNTKYMSDLFFGLRREIFITLAKTPSVRVSVTKVEEGKEDKLMLFTNGCEGEGISRQVDILRHIYGEHVISCYKSFSMDQTPEIHISMAVGFTPAESRNFQFVFLNGRPLLDKKLLKRIRNSFETHNFGYVEDRKKRRKWYRAYPVFIVLISSYETDAEEITQSQDKTCDFTKLTDSIARTIEKELERFFRRRGLVSDSSKKRINCEQEERVSLLPLQSFVKVSPYFHNMSEIEINKAQFSDIKVIGQMYEKFILTRVEREKPILVAIDQHACAERIKVEQLYEELIESTVLADEWTDATKLNNPISIKLSEGELELSERFSNTLTAWGIGFSRKQGLFTITNLPELIQRRVDNSLDEMNLGRSLKQFMADMNNSLKLRVEKSSTNKDWWCYVSQMPEFWKQTIKSISCKQSVKFGERLTTQQCVSMVGQLGKCREPFYCAHGRPSIYPICQY</sequence>
<dbReference type="InterPro" id="IPR038973">
    <property type="entry name" value="MutL/Mlh/Pms-like"/>
</dbReference>
<dbReference type="InterPro" id="IPR014762">
    <property type="entry name" value="DNA_mismatch_repair_CS"/>
</dbReference>
<dbReference type="InterPro" id="IPR042121">
    <property type="entry name" value="MutL_C_regsub"/>
</dbReference>
<dbReference type="SUPFAM" id="SSF118116">
    <property type="entry name" value="DNA mismatch repair protein MutL"/>
    <property type="match status" value="1"/>
</dbReference>
<dbReference type="PANTHER" id="PTHR10073:SF47">
    <property type="entry name" value="DNA MISMATCH REPAIR PROTEIN MLH3"/>
    <property type="match status" value="1"/>
</dbReference>
<evidence type="ECO:0000313" key="5">
    <source>
        <dbReference type="Proteomes" id="UP000662931"/>
    </source>
</evidence>
<proteinExistence type="inferred from homology"/>
<dbReference type="OrthoDB" id="429932at2759"/>
<accession>A0A875S550</accession>
<comment type="similarity">
    <text evidence="1">Belongs to the DNA mismatch repair MutL/HexB family.</text>
</comment>
<feature type="domain" description="MutL C-terminal dimerisation" evidence="3">
    <location>
        <begin position="420"/>
        <end position="594"/>
    </location>
</feature>
<dbReference type="GO" id="GO:0016887">
    <property type="term" value="F:ATP hydrolysis activity"/>
    <property type="evidence" value="ECO:0007669"/>
    <property type="project" value="InterPro"/>
</dbReference>
<dbReference type="Proteomes" id="UP000662931">
    <property type="component" value="Chromosome 1"/>
</dbReference>
<dbReference type="GO" id="GO:0006298">
    <property type="term" value="P:mismatch repair"/>
    <property type="evidence" value="ECO:0007669"/>
    <property type="project" value="InterPro"/>
</dbReference>
<evidence type="ECO:0000313" key="4">
    <source>
        <dbReference type="EMBL" id="QPG74344.1"/>
    </source>
</evidence>
<dbReference type="EMBL" id="CP064812">
    <property type="protein sequence ID" value="QPG74344.1"/>
    <property type="molecule type" value="Genomic_DNA"/>
</dbReference>
<dbReference type="Pfam" id="PF13589">
    <property type="entry name" value="HATPase_c_3"/>
    <property type="match status" value="1"/>
</dbReference>
<dbReference type="GeneID" id="62195072"/>
<dbReference type="Gene3D" id="3.30.230.10">
    <property type="match status" value="1"/>
</dbReference>
<dbReference type="InterPro" id="IPR037198">
    <property type="entry name" value="MutL_C_sf"/>
</dbReference>
<gene>
    <name evidence="4" type="ORF">FOA43_001671</name>
</gene>
<dbReference type="InterPro" id="IPR036890">
    <property type="entry name" value="HATPase_C_sf"/>
</dbReference>
<dbReference type="Pfam" id="PF08676">
    <property type="entry name" value="MutL_C"/>
    <property type="match status" value="1"/>
</dbReference>
<dbReference type="KEGG" id="bnn:FOA43_001671"/>
<protein>
    <recommendedName>
        <fullName evidence="3">MutL C-terminal dimerisation domain-containing protein</fullName>
    </recommendedName>
</protein>
<evidence type="ECO:0000256" key="1">
    <source>
        <dbReference type="ARBA" id="ARBA00006082"/>
    </source>
</evidence>
<dbReference type="GO" id="GO:0140664">
    <property type="term" value="F:ATP-dependent DNA damage sensor activity"/>
    <property type="evidence" value="ECO:0007669"/>
    <property type="project" value="InterPro"/>
</dbReference>
<dbReference type="GO" id="GO:0061982">
    <property type="term" value="P:meiosis I cell cycle process"/>
    <property type="evidence" value="ECO:0007669"/>
    <property type="project" value="UniProtKB-ARBA"/>
</dbReference>
<evidence type="ECO:0000256" key="2">
    <source>
        <dbReference type="ARBA" id="ARBA00022763"/>
    </source>
</evidence>
<name>A0A875S550_EENNA</name>